<evidence type="ECO:0008006" key="4">
    <source>
        <dbReference type="Google" id="ProtNLM"/>
    </source>
</evidence>
<dbReference type="AlphaFoldDB" id="A0A4Y9ZE09"/>
<evidence type="ECO:0000313" key="3">
    <source>
        <dbReference type="Proteomes" id="UP000298061"/>
    </source>
</evidence>
<dbReference type="EMBL" id="SFCI01003473">
    <property type="protein sequence ID" value="TFY73015.1"/>
    <property type="molecule type" value="Genomic_DNA"/>
</dbReference>
<dbReference type="OrthoDB" id="5327923at2759"/>
<sequence>RTLLENEAETYNAFPRHLMEDWCGYNLVTPAHGFPVPATAVVPKFYGYYVPDFEVPEPEKKENSKTNGRYDYEGSRHDRADNRPSPILLMEECGTPIQPKNFSLDQKTEIFSLLIRLHLDGVVQNSFFTRNILMQPGPLTRPPAERTLKRPSFRVIDFGRAQRWKDMAKEVQEGAERSVKQEAEKKNEKEAENEIMGSDGVDGKDKETEADGKKKDDPVEKALDDLGTKWWQIREQEKNLARDELGIEAFGPM</sequence>
<organism evidence="2 3">
    <name type="scientific">Hericium alpestre</name>
    <dbReference type="NCBI Taxonomy" id="135208"/>
    <lineage>
        <taxon>Eukaryota</taxon>
        <taxon>Fungi</taxon>
        <taxon>Dikarya</taxon>
        <taxon>Basidiomycota</taxon>
        <taxon>Agaricomycotina</taxon>
        <taxon>Agaricomycetes</taxon>
        <taxon>Russulales</taxon>
        <taxon>Hericiaceae</taxon>
        <taxon>Hericium</taxon>
    </lineage>
</organism>
<gene>
    <name evidence="2" type="ORF">EWM64_g10997</name>
</gene>
<feature type="region of interest" description="Disordered" evidence="1">
    <location>
        <begin position="56"/>
        <end position="83"/>
    </location>
</feature>
<feature type="compositionally biased region" description="Basic and acidic residues" evidence="1">
    <location>
        <begin position="171"/>
        <end position="192"/>
    </location>
</feature>
<proteinExistence type="predicted"/>
<name>A0A4Y9ZE09_9AGAM</name>
<feature type="non-terminal residue" evidence="2">
    <location>
        <position position="1"/>
    </location>
</feature>
<feature type="compositionally biased region" description="Basic and acidic residues" evidence="1">
    <location>
        <begin position="201"/>
        <end position="228"/>
    </location>
</feature>
<accession>A0A4Y9ZE09</accession>
<dbReference type="STRING" id="135208.A0A4Y9ZE09"/>
<feature type="compositionally biased region" description="Basic and acidic residues" evidence="1">
    <location>
        <begin position="57"/>
        <end position="82"/>
    </location>
</feature>
<keyword evidence="3" id="KW-1185">Reference proteome</keyword>
<evidence type="ECO:0000313" key="2">
    <source>
        <dbReference type="EMBL" id="TFY73015.1"/>
    </source>
</evidence>
<dbReference type="Proteomes" id="UP000298061">
    <property type="component" value="Unassembled WGS sequence"/>
</dbReference>
<reference evidence="2 3" key="1">
    <citation type="submission" date="2019-02" db="EMBL/GenBank/DDBJ databases">
        <title>Genome sequencing of the rare red list fungi Hericium alpestre (H. flagellum).</title>
        <authorList>
            <person name="Buettner E."/>
            <person name="Kellner H."/>
        </authorList>
    </citation>
    <scope>NUCLEOTIDE SEQUENCE [LARGE SCALE GENOMIC DNA]</scope>
    <source>
        <strain evidence="2 3">DSM 108284</strain>
    </source>
</reference>
<evidence type="ECO:0000256" key="1">
    <source>
        <dbReference type="SAM" id="MobiDB-lite"/>
    </source>
</evidence>
<comment type="caution">
    <text evidence="2">The sequence shown here is derived from an EMBL/GenBank/DDBJ whole genome shotgun (WGS) entry which is preliminary data.</text>
</comment>
<protein>
    <recommendedName>
        <fullName evidence="4">Protein kinase domain-containing protein</fullName>
    </recommendedName>
</protein>
<feature type="region of interest" description="Disordered" evidence="1">
    <location>
        <begin position="171"/>
        <end position="228"/>
    </location>
</feature>